<evidence type="ECO:0000259" key="9">
    <source>
        <dbReference type="PROSITE" id="PS51826"/>
    </source>
</evidence>
<dbReference type="PROSITE" id="PS50968">
    <property type="entry name" value="BIOTINYL_LIPOYL"/>
    <property type="match status" value="1"/>
</dbReference>
<comment type="caution">
    <text evidence="10">The sequence shown here is derived from an EMBL/GenBank/DDBJ whole genome shotgun (WGS) entry which is preliminary data.</text>
</comment>
<dbReference type="InterPro" id="IPR050743">
    <property type="entry name" value="2-oxoacid_DH_E2_comp"/>
</dbReference>
<dbReference type="EC" id="2.3.1.-" evidence="6"/>
<dbReference type="InterPro" id="IPR023213">
    <property type="entry name" value="CAT-like_dom_sf"/>
</dbReference>
<dbReference type="InterPro" id="IPR011053">
    <property type="entry name" value="Single_hybrid_motif"/>
</dbReference>
<gene>
    <name evidence="10" type="ORF">HGB44_23635</name>
</gene>
<feature type="compositionally biased region" description="Pro residues" evidence="7">
    <location>
        <begin position="131"/>
        <end position="140"/>
    </location>
</feature>
<comment type="similarity">
    <text evidence="2 6">Belongs to the 2-oxoacid dehydrogenase family.</text>
</comment>
<evidence type="ECO:0000259" key="8">
    <source>
        <dbReference type="PROSITE" id="PS50968"/>
    </source>
</evidence>
<evidence type="ECO:0000256" key="4">
    <source>
        <dbReference type="ARBA" id="ARBA00022823"/>
    </source>
</evidence>
<dbReference type="CDD" id="cd06849">
    <property type="entry name" value="lipoyl_domain"/>
    <property type="match status" value="1"/>
</dbReference>
<keyword evidence="4 6" id="KW-0450">Lipoyl</keyword>
<name>A0A7X6MG41_9ACTN</name>
<evidence type="ECO:0000313" key="11">
    <source>
        <dbReference type="Proteomes" id="UP000553209"/>
    </source>
</evidence>
<dbReference type="PANTHER" id="PTHR43178:SF5">
    <property type="entry name" value="LIPOAMIDE ACYLTRANSFERASE COMPONENT OF BRANCHED-CHAIN ALPHA-KETO ACID DEHYDROGENASE COMPLEX, MITOCHONDRIAL"/>
    <property type="match status" value="1"/>
</dbReference>
<dbReference type="Gene3D" id="2.40.50.100">
    <property type="match status" value="1"/>
</dbReference>
<dbReference type="GO" id="GO:0005737">
    <property type="term" value="C:cytoplasm"/>
    <property type="evidence" value="ECO:0007669"/>
    <property type="project" value="TreeGrafter"/>
</dbReference>
<evidence type="ECO:0000256" key="7">
    <source>
        <dbReference type="SAM" id="MobiDB-lite"/>
    </source>
</evidence>
<reference evidence="10 11" key="1">
    <citation type="submission" date="2020-04" db="EMBL/GenBank/DDBJ databases">
        <title>MicrobeNet Type strains.</title>
        <authorList>
            <person name="Nicholson A.C."/>
        </authorList>
    </citation>
    <scope>NUCLEOTIDE SEQUENCE [LARGE SCALE GENOMIC DNA]</scope>
    <source>
        <strain evidence="10 11">ATCC 23612</strain>
    </source>
</reference>
<dbReference type="PROSITE" id="PS51826">
    <property type="entry name" value="PSBD"/>
    <property type="match status" value="1"/>
</dbReference>
<dbReference type="SUPFAM" id="SSF47005">
    <property type="entry name" value="Peripheral subunit-binding domain of 2-oxo acid dehydrogenase complex"/>
    <property type="match status" value="1"/>
</dbReference>
<feature type="compositionally biased region" description="Low complexity" evidence="7">
    <location>
        <begin position="151"/>
        <end position="171"/>
    </location>
</feature>
<dbReference type="Pfam" id="PF02817">
    <property type="entry name" value="E3_binding"/>
    <property type="match status" value="1"/>
</dbReference>
<dbReference type="Pfam" id="PF00364">
    <property type="entry name" value="Biotin_lipoyl"/>
    <property type="match status" value="1"/>
</dbReference>
<dbReference type="InterPro" id="IPR001078">
    <property type="entry name" value="2-oxoacid_DH_actylTfrase"/>
</dbReference>
<dbReference type="RefSeq" id="WP_061079661.1">
    <property type="nucleotide sequence ID" value="NZ_JAAXPG010000026.1"/>
</dbReference>
<protein>
    <recommendedName>
        <fullName evidence="6">Dihydrolipoamide acetyltransferase component of pyruvate dehydrogenase complex</fullName>
        <ecNumber evidence="6">2.3.1.-</ecNumber>
    </recommendedName>
</protein>
<dbReference type="InterPro" id="IPR000089">
    <property type="entry name" value="Biotin_lipoyl"/>
</dbReference>
<feature type="domain" description="Peripheral subunit-binding (PSBD)" evidence="9">
    <location>
        <begin position="171"/>
        <end position="208"/>
    </location>
</feature>
<feature type="domain" description="Lipoyl-binding" evidence="8">
    <location>
        <begin position="13"/>
        <end position="88"/>
    </location>
</feature>
<dbReference type="Pfam" id="PF00198">
    <property type="entry name" value="2-oxoacid_dh"/>
    <property type="match status" value="1"/>
</dbReference>
<feature type="region of interest" description="Disordered" evidence="7">
    <location>
        <begin position="87"/>
        <end position="174"/>
    </location>
</feature>
<keyword evidence="5 6" id="KW-0012">Acyltransferase</keyword>
<dbReference type="Proteomes" id="UP000553209">
    <property type="component" value="Unassembled WGS sequence"/>
</dbReference>
<accession>A0A7X6MG41</accession>
<evidence type="ECO:0000256" key="3">
    <source>
        <dbReference type="ARBA" id="ARBA00022679"/>
    </source>
</evidence>
<dbReference type="Gene3D" id="3.30.559.10">
    <property type="entry name" value="Chloramphenicol acetyltransferase-like domain"/>
    <property type="match status" value="1"/>
</dbReference>
<evidence type="ECO:0000256" key="6">
    <source>
        <dbReference type="RuleBase" id="RU003423"/>
    </source>
</evidence>
<dbReference type="AlphaFoldDB" id="A0A7X6MG41"/>
<keyword evidence="11" id="KW-1185">Reference proteome</keyword>
<evidence type="ECO:0000256" key="2">
    <source>
        <dbReference type="ARBA" id="ARBA00007317"/>
    </source>
</evidence>
<dbReference type="FunFam" id="3.30.559.10:FF:000007">
    <property type="entry name" value="Dihydrolipoamide acetyltransferase component of pyruvate dehydrogenase complex"/>
    <property type="match status" value="1"/>
</dbReference>
<dbReference type="InterPro" id="IPR036625">
    <property type="entry name" value="E3-bd_dom_sf"/>
</dbReference>
<evidence type="ECO:0000256" key="5">
    <source>
        <dbReference type="ARBA" id="ARBA00023315"/>
    </source>
</evidence>
<proteinExistence type="inferred from homology"/>
<dbReference type="InterPro" id="IPR004167">
    <property type="entry name" value="PSBD"/>
</dbReference>
<evidence type="ECO:0000256" key="1">
    <source>
        <dbReference type="ARBA" id="ARBA00001938"/>
    </source>
</evidence>
<sequence>MAISKNEPAVGGVQSFRLPDVGEGLVEAELLTWYVKPGDEVGVNQMICEIETAKAVVELPSPFAGTVRELLAEEGQTVEVGAVIITVDDGSGGSSGEAAAETGSEEREKPLVGYGEKAASTQRRPRRRPGPSAPVSPPVPRISEPAPANTPAVGGTRAAPAPAAQAPGRPLAKPPVRKLAKDLGVDLASVAPTGENGVVTREDVRAAVGRAQEGPQVAQAVEAAPAAAADRTARERRVPVKGVRKHTAAAMVGSAFTAPHVTEFLQVDVTRTMKAVARLRERPDFADVRVSPLLLVAKALLMAVRRHPEVNASWDEENQEIVVKNYVNLGIAAATERGLVVPNIKDADAMTLPELAAGLKRLTETARAGKTSPADMSGGTITITNVGVFGVDAGTPILNPGEAAILAFGQIRDMPWVHKGKLRIRKVTTLSLSFDHRLVDGELGSKVLRDIGTALEDPELTALAWG</sequence>
<dbReference type="PANTHER" id="PTHR43178">
    <property type="entry name" value="DIHYDROLIPOAMIDE ACETYLTRANSFERASE COMPONENT OF PYRUVATE DEHYDROGENASE COMPLEX"/>
    <property type="match status" value="1"/>
</dbReference>
<organism evidence="10 11">
    <name type="scientific">Nocardiopsis alborubida</name>
    <dbReference type="NCBI Taxonomy" id="146802"/>
    <lineage>
        <taxon>Bacteria</taxon>
        <taxon>Bacillati</taxon>
        <taxon>Actinomycetota</taxon>
        <taxon>Actinomycetes</taxon>
        <taxon>Streptosporangiales</taxon>
        <taxon>Nocardiopsidaceae</taxon>
        <taxon>Nocardiopsis</taxon>
    </lineage>
</organism>
<dbReference type="SUPFAM" id="SSF51230">
    <property type="entry name" value="Single hybrid motif"/>
    <property type="match status" value="1"/>
</dbReference>
<dbReference type="GO" id="GO:0031405">
    <property type="term" value="F:lipoic acid binding"/>
    <property type="evidence" value="ECO:0007669"/>
    <property type="project" value="TreeGrafter"/>
</dbReference>
<keyword evidence="3 6" id="KW-0808">Transferase</keyword>
<comment type="cofactor">
    <cofactor evidence="1 6">
        <name>(R)-lipoate</name>
        <dbReference type="ChEBI" id="CHEBI:83088"/>
    </cofactor>
</comment>
<evidence type="ECO:0000313" key="10">
    <source>
        <dbReference type="EMBL" id="NKZ00633.1"/>
    </source>
</evidence>
<dbReference type="GO" id="GO:0016407">
    <property type="term" value="F:acetyltransferase activity"/>
    <property type="evidence" value="ECO:0007669"/>
    <property type="project" value="TreeGrafter"/>
</dbReference>
<dbReference type="EMBL" id="JAAXPG010000026">
    <property type="protein sequence ID" value="NKZ00633.1"/>
    <property type="molecule type" value="Genomic_DNA"/>
</dbReference>
<dbReference type="SUPFAM" id="SSF52777">
    <property type="entry name" value="CoA-dependent acyltransferases"/>
    <property type="match status" value="1"/>
</dbReference>
<dbReference type="Gene3D" id="4.10.320.10">
    <property type="entry name" value="E3-binding domain"/>
    <property type="match status" value="1"/>
</dbReference>